<organism evidence="3 4">
    <name type="scientific">Slackia heliotrinireducens (strain ATCC 29202 / DSM 20476 / NCTC 11029 / RHS 1)</name>
    <name type="common">Peptococcus heliotrinreducens</name>
    <dbReference type="NCBI Taxonomy" id="471855"/>
    <lineage>
        <taxon>Bacteria</taxon>
        <taxon>Bacillati</taxon>
        <taxon>Actinomycetota</taxon>
        <taxon>Coriobacteriia</taxon>
        <taxon>Eggerthellales</taxon>
        <taxon>Eggerthellaceae</taxon>
        <taxon>Slackia</taxon>
    </lineage>
</organism>
<evidence type="ECO:0000256" key="2">
    <source>
        <dbReference type="SAM" id="SignalP"/>
    </source>
</evidence>
<dbReference type="eggNOG" id="COG0614">
    <property type="taxonomic scope" value="Bacteria"/>
</dbReference>
<evidence type="ECO:0000256" key="1">
    <source>
        <dbReference type="SAM" id="Phobius"/>
    </source>
</evidence>
<gene>
    <name evidence="3" type="ordered locus">Shel_24810</name>
</gene>
<dbReference type="eggNOG" id="COG5567">
    <property type="taxonomic scope" value="Bacteria"/>
</dbReference>
<dbReference type="HOGENOM" id="CLU_705766_0_0_11"/>
<evidence type="ECO:0008006" key="5">
    <source>
        <dbReference type="Google" id="ProtNLM"/>
    </source>
</evidence>
<dbReference type="KEGG" id="shi:Shel_24810"/>
<accession>C7N2I1</accession>
<sequence>MQPTPRIRTATAAARNLALACLAACLAACAFSTFAFADEEHGEYASARDYGSQKQVGVYGMTPISASDVAEGTYSVEARTSSSFFAFEDVQLEVRDGKMHARFTMTSGSYTLVYPGSAEDAAAAPYDDYIEIDPDGDVFEMDVPALNQPFECAAYSKRKNMWYDRQVLIEASSLPEGALPYEVPDYDFVEDAIKAYGKPIPGTPEAIEAEKQKEAQREQAMADPAAANAAADGPDGVPIDLEDGTYSIEVNMTGGSGRASVSSPTWLVVRDGKAYARLLWSSSYYDYMVVEDTTYYNETTDGGNSTFTIPITTMDEPMGVIADTTAMGDPVEIEYQLTFYQDTVGSASQVPQEAAISVLKLSLAVIIVGGIANYLVKRHRKRAQGTKVTRR</sequence>
<name>C7N2I1_SLAHD</name>
<keyword evidence="1" id="KW-0472">Membrane</keyword>
<feature type="chain" id="PRO_5002979725" description="Iron transport-associated domain protein" evidence="2">
    <location>
        <begin position="38"/>
        <end position="391"/>
    </location>
</feature>
<dbReference type="AlphaFoldDB" id="C7N2I1"/>
<proteinExistence type="predicted"/>
<keyword evidence="2" id="KW-0732">Signal</keyword>
<keyword evidence="1" id="KW-1133">Transmembrane helix</keyword>
<keyword evidence="4" id="KW-1185">Reference proteome</keyword>
<feature type="signal peptide" evidence="2">
    <location>
        <begin position="1"/>
        <end position="37"/>
    </location>
</feature>
<evidence type="ECO:0000313" key="4">
    <source>
        <dbReference type="Proteomes" id="UP000002026"/>
    </source>
</evidence>
<evidence type="ECO:0000313" key="3">
    <source>
        <dbReference type="EMBL" id="ACV23489.1"/>
    </source>
</evidence>
<dbReference type="STRING" id="471855.Shel_24810"/>
<dbReference type="Proteomes" id="UP000002026">
    <property type="component" value="Chromosome"/>
</dbReference>
<keyword evidence="1" id="KW-0812">Transmembrane</keyword>
<dbReference type="EMBL" id="CP001684">
    <property type="protein sequence ID" value="ACV23489.1"/>
    <property type="molecule type" value="Genomic_DNA"/>
</dbReference>
<reference evidence="3 4" key="1">
    <citation type="journal article" date="2009" name="Stand. Genomic Sci.">
        <title>Complete genome sequence of Slackia heliotrinireducens type strain (RHS 1).</title>
        <authorList>
            <person name="Pukall R."/>
            <person name="Lapidus A."/>
            <person name="Nolan M."/>
            <person name="Copeland A."/>
            <person name="Glavina Del Rio T."/>
            <person name="Lucas S."/>
            <person name="Chen F."/>
            <person name="Tice H."/>
            <person name="Cheng J.F."/>
            <person name="Chertkov O."/>
            <person name="Bruce D."/>
            <person name="Goodwin L."/>
            <person name="Kuske C."/>
            <person name="Brettin T."/>
            <person name="Detter J.C."/>
            <person name="Han C."/>
            <person name="Pitluck S."/>
            <person name="Pati A."/>
            <person name="Mavrommatis K."/>
            <person name="Ivanova N."/>
            <person name="Ovchinnikova G."/>
            <person name="Chen A."/>
            <person name="Palaniappan K."/>
            <person name="Schneider S."/>
            <person name="Rohde M."/>
            <person name="Chain P."/>
            <person name="D'haeseleer P."/>
            <person name="Goker M."/>
            <person name="Bristow J."/>
            <person name="Eisen J.A."/>
            <person name="Markowitz V."/>
            <person name="Kyrpides N.C."/>
            <person name="Klenk H.P."/>
            <person name="Hugenholtz P."/>
        </authorList>
    </citation>
    <scope>NUCLEOTIDE SEQUENCE [LARGE SCALE GENOMIC DNA]</scope>
    <source>
        <strain evidence="4">ATCC 29202 / DSM 20476 / NCTC 11029 / RHS 1</strain>
    </source>
</reference>
<feature type="transmembrane region" description="Helical" evidence="1">
    <location>
        <begin position="354"/>
        <end position="376"/>
    </location>
</feature>
<protein>
    <recommendedName>
        <fullName evidence="5">Iron transport-associated domain protein</fullName>
    </recommendedName>
</protein>